<dbReference type="GO" id="GO:0003677">
    <property type="term" value="F:DNA binding"/>
    <property type="evidence" value="ECO:0007669"/>
    <property type="project" value="UniProtKB-KW"/>
</dbReference>
<dbReference type="Proteomes" id="UP000184512">
    <property type="component" value="Unassembled WGS sequence"/>
</dbReference>
<feature type="domain" description="HTH cro/C1-type" evidence="2">
    <location>
        <begin position="18"/>
        <end position="72"/>
    </location>
</feature>
<dbReference type="CDD" id="cd00093">
    <property type="entry name" value="HTH_XRE"/>
    <property type="match status" value="1"/>
</dbReference>
<dbReference type="EMBL" id="FQZG01000087">
    <property type="protein sequence ID" value="SHJ82398.1"/>
    <property type="molecule type" value="Genomic_DNA"/>
</dbReference>
<dbReference type="PROSITE" id="PS50943">
    <property type="entry name" value="HTH_CROC1"/>
    <property type="match status" value="1"/>
</dbReference>
<organism evidence="3 4">
    <name type="scientific">Tessaracoccus bendigoensis DSM 12906</name>
    <dbReference type="NCBI Taxonomy" id="1123357"/>
    <lineage>
        <taxon>Bacteria</taxon>
        <taxon>Bacillati</taxon>
        <taxon>Actinomycetota</taxon>
        <taxon>Actinomycetes</taxon>
        <taxon>Propionibacteriales</taxon>
        <taxon>Propionibacteriaceae</taxon>
        <taxon>Tessaracoccus</taxon>
    </lineage>
</organism>
<dbReference type="InterPro" id="IPR010982">
    <property type="entry name" value="Lambda_DNA-bd_dom_sf"/>
</dbReference>
<dbReference type="PANTHER" id="PTHR46797">
    <property type="entry name" value="HTH-TYPE TRANSCRIPTIONAL REGULATOR"/>
    <property type="match status" value="1"/>
</dbReference>
<evidence type="ECO:0000259" key="2">
    <source>
        <dbReference type="PROSITE" id="PS50943"/>
    </source>
</evidence>
<evidence type="ECO:0000256" key="1">
    <source>
        <dbReference type="ARBA" id="ARBA00023125"/>
    </source>
</evidence>
<protein>
    <submittedName>
        <fullName evidence="3">Helix-turn-helix</fullName>
    </submittedName>
</protein>
<dbReference type="RefSeq" id="WP_073190566.1">
    <property type="nucleotide sequence ID" value="NZ_FQZG01000087.1"/>
</dbReference>
<evidence type="ECO:0000313" key="4">
    <source>
        <dbReference type="Proteomes" id="UP000184512"/>
    </source>
</evidence>
<dbReference type="STRING" id="1123357.SAMN02745244_03344"/>
<dbReference type="SMART" id="SM00530">
    <property type="entry name" value="HTH_XRE"/>
    <property type="match status" value="1"/>
</dbReference>
<dbReference type="Gene3D" id="1.10.260.40">
    <property type="entry name" value="lambda repressor-like DNA-binding domains"/>
    <property type="match status" value="1"/>
</dbReference>
<accession>A0A1M6MG43</accession>
<name>A0A1M6MG43_9ACTN</name>
<dbReference type="OrthoDB" id="3255837at2"/>
<dbReference type="InterPro" id="IPR001387">
    <property type="entry name" value="Cro/C1-type_HTH"/>
</dbReference>
<keyword evidence="1" id="KW-0238">DNA-binding</keyword>
<evidence type="ECO:0000313" key="3">
    <source>
        <dbReference type="EMBL" id="SHJ82398.1"/>
    </source>
</evidence>
<dbReference type="Pfam" id="PF01381">
    <property type="entry name" value="HTH_3"/>
    <property type="match status" value="1"/>
</dbReference>
<sequence length="81" mass="8659">MVKRTAHLRAPADFGLAIQQARLARGLSQTELAADVDVSQSTISAIEGGQTTILVRRLLELAEATGIELTATWEDDDAPRG</sequence>
<reference evidence="3 4" key="1">
    <citation type="submission" date="2016-11" db="EMBL/GenBank/DDBJ databases">
        <authorList>
            <person name="Jaros S."/>
            <person name="Januszkiewicz K."/>
            <person name="Wedrychowicz H."/>
        </authorList>
    </citation>
    <scope>NUCLEOTIDE SEQUENCE [LARGE SCALE GENOMIC DNA]</scope>
    <source>
        <strain evidence="3 4">DSM 12906</strain>
    </source>
</reference>
<keyword evidence="4" id="KW-1185">Reference proteome</keyword>
<dbReference type="AlphaFoldDB" id="A0A1M6MG43"/>
<gene>
    <name evidence="3" type="ORF">SAMN02745244_03344</name>
</gene>
<proteinExistence type="predicted"/>
<dbReference type="PANTHER" id="PTHR46797:SF1">
    <property type="entry name" value="METHYLPHOSPHONATE SYNTHASE"/>
    <property type="match status" value="1"/>
</dbReference>
<dbReference type="InterPro" id="IPR050807">
    <property type="entry name" value="TransReg_Diox_bact_type"/>
</dbReference>
<dbReference type="GO" id="GO:0005829">
    <property type="term" value="C:cytosol"/>
    <property type="evidence" value="ECO:0007669"/>
    <property type="project" value="TreeGrafter"/>
</dbReference>
<dbReference type="SUPFAM" id="SSF47413">
    <property type="entry name" value="lambda repressor-like DNA-binding domains"/>
    <property type="match status" value="1"/>
</dbReference>
<dbReference type="GO" id="GO:0003700">
    <property type="term" value="F:DNA-binding transcription factor activity"/>
    <property type="evidence" value="ECO:0007669"/>
    <property type="project" value="TreeGrafter"/>
</dbReference>